<dbReference type="PANTHER" id="PTHR33993">
    <property type="entry name" value="GLYOXALASE-RELATED"/>
    <property type="match status" value="1"/>
</dbReference>
<name>A0A125PKJ3_BACMY</name>
<dbReference type="PROSITE" id="PS51819">
    <property type="entry name" value="VOC"/>
    <property type="match status" value="1"/>
</dbReference>
<gene>
    <name evidence="2" type="ORF">AWW70_25480</name>
</gene>
<organism evidence="2 3">
    <name type="scientific">Bacillus mycoides</name>
    <dbReference type="NCBI Taxonomy" id="1405"/>
    <lineage>
        <taxon>Bacteria</taxon>
        <taxon>Bacillati</taxon>
        <taxon>Bacillota</taxon>
        <taxon>Bacilli</taxon>
        <taxon>Bacillales</taxon>
        <taxon>Bacillaceae</taxon>
        <taxon>Bacillus</taxon>
        <taxon>Bacillus cereus group</taxon>
    </lineage>
</organism>
<dbReference type="PANTHER" id="PTHR33993:SF2">
    <property type="entry name" value="VOC DOMAIN-CONTAINING PROTEIN"/>
    <property type="match status" value="1"/>
</dbReference>
<dbReference type="RefSeq" id="WP_060751743.1">
    <property type="nucleotide sequence ID" value="NZ_LRPH01000093.1"/>
</dbReference>
<dbReference type="InterPro" id="IPR004360">
    <property type="entry name" value="Glyas_Fos-R_dOase_dom"/>
</dbReference>
<dbReference type="SUPFAM" id="SSF54593">
    <property type="entry name" value="Glyoxalase/Bleomycin resistance protein/Dihydroxybiphenyl dioxygenase"/>
    <property type="match status" value="1"/>
</dbReference>
<reference evidence="2 3" key="1">
    <citation type="submission" date="2016-01" db="EMBL/GenBank/DDBJ databases">
        <authorList>
            <person name="McClelland M."/>
            <person name="Jain A."/>
            <person name="Saraogi P."/>
            <person name="Mendelson R."/>
            <person name="Westerman R."/>
            <person name="SanMiguel P."/>
            <person name="Csonka L."/>
        </authorList>
    </citation>
    <scope>NUCLEOTIDE SEQUENCE [LARGE SCALE GENOMIC DNA]</scope>
    <source>
        <strain evidence="2 3">PE8-15</strain>
    </source>
</reference>
<dbReference type="InterPro" id="IPR029068">
    <property type="entry name" value="Glyas_Bleomycin-R_OHBP_Dase"/>
</dbReference>
<dbReference type="Pfam" id="PF00903">
    <property type="entry name" value="Glyoxalase"/>
    <property type="match status" value="1"/>
</dbReference>
<dbReference type="InterPro" id="IPR037523">
    <property type="entry name" value="VOC_core"/>
</dbReference>
<proteinExistence type="predicted"/>
<sequence>MSRVLRFELQVPNSEEAIQFYTNSFGWKFEKMPGPHDYWFIITGESDRPGIDGGLMKSPDGVTRTTNSIEVPSVDEYINKVIENGGQVVVHKTAIPNRGYFAYCIDNQGLLFGVCEENSEA</sequence>
<evidence type="ECO:0000313" key="3">
    <source>
        <dbReference type="Proteomes" id="UP000065797"/>
    </source>
</evidence>
<dbReference type="InterPro" id="IPR052164">
    <property type="entry name" value="Anthracycline_SecMetBiosynth"/>
</dbReference>
<dbReference type="Gene3D" id="3.10.180.10">
    <property type="entry name" value="2,3-Dihydroxybiphenyl 1,2-Dioxygenase, domain 1"/>
    <property type="match status" value="1"/>
</dbReference>
<dbReference type="AlphaFoldDB" id="A0A125PKJ3"/>
<protein>
    <submittedName>
        <fullName evidence="2">Glyoxalase</fullName>
    </submittedName>
</protein>
<accession>A0A125PKJ3</accession>
<dbReference type="EMBL" id="LRPH01000093">
    <property type="protein sequence ID" value="KWU54961.1"/>
    <property type="molecule type" value="Genomic_DNA"/>
</dbReference>
<dbReference type="CDD" id="cd07247">
    <property type="entry name" value="SgaA_N_like"/>
    <property type="match status" value="1"/>
</dbReference>
<evidence type="ECO:0000259" key="1">
    <source>
        <dbReference type="PROSITE" id="PS51819"/>
    </source>
</evidence>
<feature type="domain" description="VOC" evidence="1">
    <location>
        <begin position="3"/>
        <end position="117"/>
    </location>
</feature>
<evidence type="ECO:0000313" key="2">
    <source>
        <dbReference type="EMBL" id="KWU54961.1"/>
    </source>
</evidence>
<dbReference type="Proteomes" id="UP000065797">
    <property type="component" value="Unassembled WGS sequence"/>
</dbReference>
<comment type="caution">
    <text evidence="2">The sequence shown here is derived from an EMBL/GenBank/DDBJ whole genome shotgun (WGS) entry which is preliminary data.</text>
</comment>